<feature type="signal peptide" evidence="1">
    <location>
        <begin position="1"/>
        <end position="27"/>
    </location>
</feature>
<evidence type="ECO:0000313" key="4">
    <source>
        <dbReference type="Proteomes" id="UP000288388"/>
    </source>
</evidence>
<protein>
    <recommendedName>
        <fullName evidence="2">Gram-positive pilin subunit D1 N-terminal domain-containing protein</fullName>
    </recommendedName>
</protein>
<feature type="chain" id="PRO_5043159612" description="Gram-positive pilin subunit D1 N-terminal domain-containing protein" evidence="1">
    <location>
        <begin position="28"/>
        <end position="237"/>
    </location>
</feature>
<dbReference type="RefSeq" id="WP_102872239.1">
    <property type="nucleotide sequence ID" value="NZ_JBPFKW010000218.1"/>
</dbReference>
<organism evidence="3 4">
    <name type="scientific">Enterococcus avium</name>
    <name type="common">Streptococcus avium</name>
    <dbReference type="NCBI Taxonomy" id="33945"/>
    <lineage>
        <taxon>Bacteria</taxon>
        <taxon>Bacillati</taxon>
        <taxon>Bacillota</taxon>
        <taxon>Bacilli</taxon>
        <taxon>Lactobacillales</taxon>
        <taxon>Enterococcaceae</taxon>
        <taxon>Enterococcus</taxon>
    </lineage>
</organism>
<accession>A0A2N8Q157</accession>
<reference evidence="3 4" key="1">
    <citation type="submission" date="2018-12" db="EMBL/GenBank/DDBJ databases">
        <title>A novel vanA-carrying plasmid in a clinical isolate of Enterococcus avium.</title>
        <authorList>
            <person name="Bernasconi O.J."/>
            <person name="Luzzaro F."/>
            <person name="Endimiani A."/>
        </authorList>
    </citation>
    <scope>NUCLEOTIDE SEQUENCE [LARGE SCALE GENOMIC DNA]</scope>
    <source>
        <strain evidence="3 4">LC0559/18</strain>
    </source>
</reference>
<keyword evidence="1" id="KW-0732">Signal</keyword>
<dbReference type="Proteomes" id="UP000288388">
    <property type="component" value="Unassembled WGS sequence"/>
</dbReference>
<evidence type="ECO:0000313" key="3">
    <source>
        <dbReference type="EMBL" id="RVU94197.1"/>
    </source>
</evidence>
<proteinExistence type="predicted"/>
<evidence type="ECO:0000259" key="2">
    <source>
        <dbReference type="Pfam" id="PF16555"/>
    </source>
</evidence>
<sequence length="237" mass="26761">MRKYHLFFLSLLVIFAGVVGLTTSVSAASSNEKVEVIINTRQKEGEKVQGTDHLNFTIYDLTSWRHSITMSEKEAKEYLLDKNVFKEEMQSFIRTQDLKALGEEPLVVNSEGEAKFLLPRYQDNKDAAYLILASGETGKFRFLPIVLFFPQYAIDSNIETFKVMIYGKYAEQQELVTTVPPSEVAKQTENPKASAVTSHKTLPQTNDFVKSYSLLGGVLLISAIMGLKKTQKYRGKK</sequence>
<dbReference type="AlphaFoldDB" id="A0A2N8Q157"/>
<evidence type="ECO:0000256" key="1">
    <source>
        <dbReference type="SAM" id="SignalP"/>
    </source>
</evidence>
<name>A0A2N8Q157_ENTAV</name>
<dbReference type="Pfam" id="PF16555">
    <property type="entry name" value="GramPos_pilinD1"/>
    <property type="match status" value="1"/>
</dbReference>
<dbReference type="EMBL" id="RYZS01000001">
    <property type="protein sequence ID" value="RVU94197.1"/>
    <property type="molecule type" value="Genomic_DNA"/>
</dbReference>
<dbReference type="InterPro" id="IPR032364">
    <property type="entry name" value="GramPos_pilinD1_N"/>
</dbReference>
<comment type="caution">
    <text evidence="3">The sequence shown here is derived from an EMBL/GenBank/DDBJ whole genome shotgun (WGS) entry which is preliminary data.</text>
</comment>
<gene>
    <name evidence="3" type="ORF">EK398_04700</name>
</gene>
<feature type="domain" description="Gram-positive pilin subunit D1 N-terminal" evidence="2">
    <location>
        <begin position="41"/>
        <end position="168"/>
    </location>
</feature>